<evidence type="ECO:0000313" key="3">
    <source>
        <dbReference type="Proteomes" id="UP000190274"/>
    </source>
</evidence>
<evidence type="ECO:0000313" key="2">
    <source>
        <dbReference type="EMBL" id="SCU78964.1"/>
    </source>
</evidence>
<name>A0A1G4IQI5_9SACH</name>
<evidence type="ECO:0000256" key="1">
    <source>
        <dbReference type="SAM" id="MobiDB-lite"/>
    </source>
</evidence>
<dbReference type="GO" id="GO:0003713">
    <property type="term" value="F:transcription coactivator activity"/>
    <property type="evidence" value="ECO:0007669"/>
    <property type="project" value="EnsemblFungi"/>
</dbReference>
<accession>A0A1G4IQI5</accession>
<feature type="compositionally biased region" description="Low complexity" evidence="1">
    <location>
        <begin position="390"/>
        <end position="409"/>
    </location>
</feature>
<feature type="region of interest" description="Disordered" evidence="1">
    <location>
        <begin position="24"/>
        <end position="72"/>
    </location>
</feature>
<feature type="region of interest" description="Disordered" evidence="1">
    <location>
        <begin position="361"/>
        <end position="380"/>
    </location>
</feature>
<dbReference type="Proteomes" id="UP000190274">
    <property type="component" value="Chromosome A"/>
</dbReference>
<feature type="compositionally biased region" description="Low complexity" evidence="1">
    <location>
        <begin position="38"/>
        <end position="56"/>
    </location>
</feature>
<dbReference type="GO" id="GO:0005634">
    <property type="term" value="C:nucleus"/>
    <property type="evidence" value="ECO:0007669"/>
    <property type="project" value="EnsemblFungi"/>
</dbReference>
<dbReference type="OrthoDB" id="4063682at2759"/>
<feature type="compositionally biased region" description="Basic residues" evidence="1">
    <location>
        <begin position="245"/>
        <end position="262"/>
    </location>
</feature>
<reference evidence="2 3" key="1">
    <citation type="submission" date="2016-03" db="EMBL/GenBank/DDBJ databases">
        <authorList>
            <person name="Devillers H."/>
        </authorList>
    </citation>
    <scope>NUCLEOTIDE SEQUENCE [LARGE SCALE GENOMIC DNA]</scope>
    <source>
        <strain evidence="2">CBS 10888</strain>
    </source>
</reference>
<feature type="compositionally biased region" description="Polar residues" evidence="1">
    <location>
        <begin position="311"/>
        <end position="325"/>
    </location>
</feature>
<feature type="compositionally biased region" description="Polar residues" evidence="1">
    <location>
        <begin position="57"/>
        <end position="72"/>
    </location>
</feature>
<proteinExistence type="predicted"/>
<feature type="compositionally biased region" description="Polar residues" evidence="1">
    <location>
        <begin position="25"/>
        <end position="37"/>
    </location>
</feature>
<dbReference type="GO" id="GO:0045944">
    <property type="term" value="P:positive regulation of transcription by RNA polymerase II"/>
    <property type="evidence" value="ECO:0007669"/>
    <property type="project" value="EnsemblFungi"/>
</dbReference>
<sequence length="491" mass="53176">MESTSEEEAFFRVISENMKFAFTSPVPTTTQFPTPYSQQQQHQEQQLLQHQQNQQLGENTSNADDKQLASQSVENQSMVENSMLMNGQGGAAKLSDVNVQPSSALQLGSEFMLTSPDHFKEFLFESPAGFNLWHRTPAKTPLRFFNGSAGNPSAGKSDSMNTGSQNPHNMATPLRSIDVNLMFSSKDKLAPTSASSPSKRYLSLTPYGKRILSDIGTPYAKLLASSNSALVDFQRARKDVIKSSPRYRKGKGASRSKKHLKKPTFSPSGTEASVSSGHALSKHNLASAEAQHGHALEEGTGHDSGLEECGSSPTTIQLNSSVTKSSRNKLGFIANCPPMPYQEDGSSEDDRENIDERLFGIGKLPLSPTPKPASSNDVDVTQLKIPELPKMGSFRSESGSSSSLPSTTKKTTRKQPKFQIIVTNANSFNSTRGTIVGDRSGTKKRKPALKRSQSEIVSTSDAGSKKKGKKQKLSQANSFSIGYHGGHPSSQ</sequence>
<dbReference type="GO" id="GO:0000086">
    <property type="term" value="P:G2/M transition of mitotic cell cycle"/>
    <property type="evidence" value="ECO:0007669"/>
    <property type="project" value="EnsemblFungi"/>
</dbReference>
<feature type="region of interest" description="Disordered" evidence="1">
    <location>
        <begin position="387"/>
        <end position="491"/>
    </location>
</feature>
<keyword evidence="3" id="KW-1185">Reference proteome</keyword>
<feature type="region of interest" description="Disordered" evidence="1">
    <location>
        <begin position="242"/>
        <end position="278"/>
    </location>
</feature>
<dbReference type="STRING" id="1266660.A0A1G4IQI5"/>
<dbReference type="EMBL" id="LT598460">
    <property type="protein sequence ID" value="SCU78964.1"/>
    <property type="molecule type" value="Genomic_DNA"/>
</dbReference>
<feature type="compositionally biased region" description="Polar residues" evidence="1">
    <location>
        <begin position="265"/>
        <end position="278"/>
    </location>
</feature>
<dbReference type="AlphaFoldDB" id="A0A1G4IQI5"/>
<organism evidence="2 3">
    <name type="scientific">Lachancea dasiensis</name>
    <dbReference type="NCBI Taxonomy" id="1072105"/>
    <lineage>
        <taxon>Eukaryota</taxon>
        <taxon>Fungi</taxon>
        <taxon>Dikarya</taxon>
        <taxon>Ascomycota</taxon>
        <taxon>Saccharomycotina</taxon>
        <taxon>Saccharomycetes</taxon>
        <taxon>Saccharomycetales</taxon>
        <taxon>Saccharomycetaceae</taxon>
        <taxon>Lachancea</taxon>
    </lineage>
</organism>
<feature type="region of interest" description="Disordered" evidence="1">
    <location>
        <begin position="297"/>
        <end position="350"/>
    </location>
</feature>
<protein>
    <submittedName>
        <fullName evidence="2">LADA_0A08878g1_1</fullName>
    </submittedName>
</protein>
<feature type="compositionally biased region" description="Polar residues" evidence="1">
    <location>
        <begin position="421"/>
        <end position="433"/>
    </location>
</feature>
<gene>
    <name evidence="2" type="ORF">LADA_0A08878G</name>
</gene>